<keyword evidence="2" id="KW-1185">Reference proteome</keyword>
<dbReference type="EMBL" id="LT629758">
    <property type="protein sequence ID" value="SDT56300.1"/>
    <property type="molecule type" value="Genomic_DNA"/>
</dbReference>
<dbReference type="Proteomes" id="UP000198688">
    <property type="component" value="Chromosome I"/>
</dbReference>
<protein>
    <submittedName>
        <fullName evidence="1">Uncharacterized protein</fullName>
    </submittedName>
</protein>
<dbReference type="OrthoDB" id="3675048at2"/>
<name>A0A1H2BDB6_9ACTN</name>
<dbReference type="STRING" id="113562.SAMN04489716_4535"/>
<dbReference type="AlphaFoldDB" id="A0A1H2BDB6"/>
<gene>
    <name evidence="1" type="ORF">SAMN04489716_4535</name>
</gene>
<proteinExistence type="predicted"/>
<dbReference type="RefSeq" id="WP_092546457.1">
    <property type="nucleotide sequence ID" value="NZ_BOMJ01000129.1"/>
</dbReference>
<sequence length="278" mass="29984">MASVDWGYPNEKAITAMHAYSTHDEAKGYPAGTTQAAHDSWMAYYNKHSNDRTGVNYDTWKDSVRGEHPEWVESRDWYSANILDTEGWKKLVKDYKGQITDPSNVRPPAFNSQSDWIDENTTPTGSGFKPPAIGGFKGDAAATNGVAVNTAALEWFAKEVLQKLTGPGNVLLSTVDQLNAVDPKPGGFARAEVLRQAIVGATAQDGGVKGDMKDMLVNMNTSLIAVAEALLKMAGEYKNLEELNSLTTDKLTAIMGESFKGLDGLGGYGAKTIKTDGN</sequence>
<evidence type="ECO:0000313" key="1">
    <source>
        <dbReference type="EMBL" id="SDT56300.1"/>
    </source>
</evidence>
<reference evidence="1 2" key="1">
    <citation type="submission" date="2016-10" db="EMBL/GenBank/DDBJ databases">
        <authorList>
            <person name="de Groot N.N."/>
        </authorList>
    </citation>
    <scope>NUCLEOTIDE SEQUENCE [LARGE SCALE GENOMIC DNA]</scope>
    <source>
        <strain evidence="1 2">DSM 43941</strain>
    </source>
</reference>
<evidence type="ECO:0000313" key="2">
    <source>
        <dbReference type="Proteomes" id="UP000198688"/>
    </source>
</evidence>
<organism evidence="1 2">
    <name type="scientific">Actinoplanes derwentensis</name>
    <dbReference type="NCBI Taxonomy" id="113562"/>
    <lineage>
        <taxon>Bacteria</taxon>
        <taxon>Bacillati</taxon>
        <taxon>Actinomycetota</taxon>
        <taxon>Actinomycetes</taxon>
        <taxon>Micromonosporales</taxon>
        <taxon>Micromonosporaceae</taxon>
        <taxon>Actinoplanes</taxon>
    </lineage>
</organism>
<accession>A0A1H2BDB6</accession>